<sequence length="330" mass="37619">MPAAARAAAAARRDRHRERLPLHRLLEHQLRRLHLHRRRRRRPRPRRVHVRRVPRPRRPDVRHRPVHRHLHPRAAQRHQYRRVVQLRLRDGARRRARRGGVPGDDPQRRLAEERADVGGVVAGGEVVDQARVDGLRRVDVAGADGVEPRLPVLLVHDGVAVVVHGAGRRHDRRLDHRRRPVRVELLDERHDAGDVRRRHGRAGDDVEVVGLAAALADGHLRRPRGEDVQPRRHDVRLRHAGARRARPARREGGDHRSRLDADHRAVEHDRRVVGRGRRPHRGVSHDLGAVAGGHLRHGEAVVLLDDDGVPEVRLVDEHHAGAAGLLDRVD</sequence>
<accession>A0A0N7KKM9</accession>
<evidence type="ECO:0000256" key="1">
    <source>
        <dbReference type="SAM" id="MobiDB-lite"/>
    </source>
</evidence>
<reference evidence="2 3" key="3">
    <citation type="journal article" date="2013" name="Rice">
        <title>Improvement of the Oryza sativa Nipponbare reference genome using next generation sequence and optical map data.</title>
        <authorList>
            <person name="Kawahara Y."/>
            <person name="de la Bastide M."/>
            <person name="Hamilton J.P."/>
            <person name="Kanamori H."/>
            <person name="McCombie W.R."/>
            <person name="Ouyang S."/>
            <person name="Schwartz D.C."/>
            <person name="Tanaka T."/>
            <person name="Wu J."/>
            <person name="Zhou S."/>
            <person name="Childs K.L."/>
            <person name="Davidson R.M."/>
            <person name="Lin H."/>
            <person name="Quesada-Ocampo L."/>
            <person name="Vaillancourt B."/>
            <person name="Sakai H."/>
            <person name="Lee S.S."/>
            <person name="Kim J."/>
            <person name="Numa H."/>
            <person name="Itoh T."/>
            <person name="Buell C.R."/>
            <person name="Matsumoto T."/>
        </authorList>
    </citation>
    <scope>NUCLEOTIDE SEQUENCE [LARGE SCALE GENOMIC DNA]</scope>
    <source>
        <strain evidence="3">cv. Nipponbare</strain>
    </source>
</reference>
<dbReference type="PaxDb" id="39947-A0A0N7KKM9"/>
<feature type="region of interest" description="Disordered" evidence="1">
    <location>
        <begin position="240"/>
        <end position="286"/>
    </location>
</feature>
<feature type="compositionally biased region" description="Basic and acidic residues" evidence="1">
    <location>
        <begin position="248"/>
        <end position="272"/>
    </location>
</feature>
<reference evidence="3" key="1">
    <citation type="journal article" date="2005" name="Nature">
        <title>The map-based sequence of the rice genome.</title>
        <authorList>
            <consortium name="International rice genome sequencing project (IRGSP)"/>
            <person name="Matsumoto T."/>
            <person name="Wu J."/>
            <person name="Kanamori H."/>
            <person name="Katayose Y."/>
            <person name="Fujisawa M."/>
            <person name="Namiki N."/>
            <person name="Mizuno H."/>
            <person name="Yamamoto K."/>
            <person name="Antonio B.A."/>
            <person name="Baba T."/>
            <person name="Sakata K."/>
            <person name="Nagamura Y."/>
            <person name="Aoki H."/>
            <person name="Arikawa K."/>
            <person name="Arita K."/>
            <person name="Bito T."/>
            <person name="Chiden Y."/>
            <person name="Fujitsuka N."/>
            <person name="Fukunaka R."/>
            <person name="Hamada M."/>
            <person name="Harada C."/>
            <person name="Hayashi A."/>
            <person name="Hijishita S."/>
            <person name="Honda M."/>
            <person name="Hosokawa S."/>
            <person name="Ichikawa Y."/>
            <person name="Idonuma A."/>
            <person name="Iijima M."/>
            <person name="Ikeda M."/>
            <person name="Ikeno M."/>
            <person name="Ito K."/>
            <person name="Ito S."/>
            <person name="Ito T."/>
            <person name="Ito Y."/>
            <person name="Ito Y."/>
            <person name="Iwabuchi A."/>
            <person name="Kamiya K."/>
            <person name="Karasawa W."/>
            <person name="Kurita K."/>
            <person name="Katagiri S."/>
            <person name="Kikuta A."/>
            <person name="Kobayashi H."/>
            <person name="Kobayashi N."/>
            <person name="Machita K."/>
            <person name="Maehara T."/>
            <person name="Masukawa M."/>
            <person name="Mizubayashi T."/>
            <person name="Mukai Y."/>
            <person name="Nagasaki H."/>
            <person name="Nagata Y."/>
            <person name="Naito S."/>
            <person name="Nakashima M."/>
            <person name="Nakama Y."/>
            <person name="Nakamichi Y."/>
            <person name="Nakamura M."/>
            <person name="Meguro A."/>
            <person name="Negishi M."/>
            <person name="Ohta I."/>
            <person name="Ohta T."/>
            <person name="Okamoto M."/>
            <person name="Ono N."/>
            <person name="Saji S."/>
            <person name="Sakaguchi M."/>
            <person name="Sakai K."/>
            <person name="Shibata M."/>
            <person name="Shimokawa T."/>
            <person name="Song J."/>
            <person name="Takazaki Y."/>
            <person name="Terasawa K."/>
            <person name="Tsugane M."/>
            <person name="Tsuji K."/>
            <person name="Ueda S."/>
            <person name="Waki K."/>
            <person name="Yamagata H."/>
            <person name="Yamamoto M."/>
            <person name="Yamamoto S."/>
            <person name="Yamane H."/>
            <person name="Yoshiki S."/>
            <person name="Yoshihara R."/>
            <person name="Yukawa K."/>
            <person name="Zhong H."/>
            <person name="Yano M."/>
            <person name="Yuan Q."/>
            <person name="Ouyang S."/>
            <person name="Liu J."/>
            <person name="Jones K.M."/>
            <person name="Gansberger K."/>
            <person name="Moffat K."/>
            <person name="Hill J."/>
            <person name="Bera J."/>
            <person name="Fadrosh D."/>
            <person name="Jin S."/>
            <person name="Johri S."/>
            <person name="Kim M."/>
            <person name="Overton L."/>
            <person name="Reardon M."/>
            <person name="Tsitrin T."/>
            <person name="Vuong H."/>
            <person name="Weaver B."/>
            <person name="Ciecko A."/>
            <person name="Tallon L."/>
            <person name="Jackson J."/>
            <person name="Pai G."/>
            <person name="Aken S.V."/>
            <person name="Utterback T."/>
            <person name="Reidmuller S."/>
            <person name="Feldblyum T."/>
            <person name="Hsiao J."/>
            <person name="Zismann V."/>
            <person name="Iobst S."/>
            <person name="de Vazeille A.R."/>
            <person name="Buell C.R."/>
            <person name="Ying K."/>
            <person name="Li Y."/>
            <person name="Lu T."/>
            <person name="Huang Y."/>
            <person name="Zhao Q."/>
            <person name="Feng Q."/>
            <person name="Zhang L."/>
            <person name="Zhu J."/>
            <person name="Weng Q."/>
            <person name="Mu J."/>
            <person name="Lu Y."/>
            <person name="Fan D."/>
            <person name="Liu Y."/>
            <person name="Guan J."/>
            <person name="Zhang Y."/>
            <person name="Yu S."/>
            <person name="Liu X."/>
            <person name="Zhang Y."/>
            <person name="Hong G."/>
            <person name="Han B."/>
            <person name="Choisne N."/>
            <person name="Demange N."/>
            <person name="Orjeda G."/>
            <person name="Samain S."/>
            <person name="Cattolico L."/>
            <person name="Pelletier E."/>
            <person name="Couloux A."/>
            <person name="Segurens B."/>
            <person name="Wincker P."/>
            <person name="D'Hont A."/>
            <person name="Scarpelli C."/>
            <person name="Weissenbach J."/>
            <person name="Salanoubat M."/>
            <person name="Quetier F."/>
            <person name="Yu Y."/>
            <person name="Kim H.R."/>
            <person name="Rambo T."/>
            <person name="Currie J."/>
            <person name="Collura K."/>
            <person name="Luo M."/>
            <person name="Yang T."/>
            <person name="Ammiraju J.S.S."/>
            <person name="Engler F."/>
            <person name="Soderlund C."/>
            <person name="Wing R.A."/>
            <person name="Palmer L.E."/>
            <person name="de la Bastide M."/>
            <person name="Spiegel L."/>
            <person name="Nascimento L."/>
            <person name="Zutavern T."/>
            <person name="O'Shaughnessy A."/>
            <person name="Dike S."/>
            <person name="Dedhia N."/>
            <person name="Preston R."/>
            <person name="Balija V."/>
            <person name="McCombie W.R."/>
            <person name="Chow T."/>
            <person name="Chen H."/>
            <person name="Chung M."/>
            <person name="Chen C."/>
            <person name="Shaw J."/>
            <person name="Wu H."/>
            <person name="Hsiao K."/>
            <person name="Chao Y."/>
            <person name="Chu M."/>
            <person name="Cheng C."/>
            <person name="Hour A."/>
            <person name="Lee P."/>
            <person name="Lin S."/>
            <person name="Lin Y."/>
            <person name="Liou J."/>
            <person name="Liu S."/>
            <person name="Hsing Y."/>
            <person name="Raghuvanshi S."/>
            <person name="Mohanty A."/>
            <person name="Bharti A.K."/>
            <person name="Gaur A."/>
            <person name="Gupta V."/>
            <person name="Kumar D."/>
            <person name="Ravi V."/>
            <person name="Vij S."/>
            <person name="Kapur A."/>
            <person name="Khurana P."/>
            <person name="Khurana P."/>
            <person name="Khurana J.P."/>
            <person name="Tyagi A.K."/>
            <person name="Gaikwad K."/>
            <person name="Singh A."/>
            <person name="Dalal V."/>
            <person name="Srivastava S."/>
            <person name="Dixit A."/>
            <person name="Pal A.K."/>
            <person name="Ghazi I.A."/>
            <person name="Yadav M."/>
            <person name="Pandit A."/>
            <person name="Bhargava A."/>
            <person name="Sureshbabu K."/>
            <person name="Batra K."/>
            <person name="Sharma T.R."/>
            <person name="Mohapatra T."/>
            <person name="Singh N.K."/>
            <person name="Messing J."/>
            <person name="Nelson A.B."/>
            <person name="Fuks G."/>
            <person name="Kavchok S."/>
            <person name="Keizer G."/>
            <person name="Linton E."/>
            <person name="Llaca V."/>
            <person name="Song R."/>
            <person name="Tanyolac B."/>
            <person name="Young S."/>
            <person name="Ho-Il K."/>
            <person name="Hahn J.H."/>
            <person name="Sangsakoo G."/>
            <person name="Vanavichit A."/>
            <person name="de Mattos Luiz.A.T."/>
            <person name="Zimmer P.D."/>
            <person name="Malone G."/>
            <person name="Dellagostin O."/>
            <person name="de Oliveira A.C."/>
            <person name="Bevan M."/>
            <person name="Bancroft I."/>
            <person name="Minx P."/>
            <person name="Cordum H."/>
            <person name="Wilson R."/>
            <person name="Cheng Z."/>
            <person name="Jin W."/>
            <person name="Jiang J."/>
            <person name="Leong S.A."/>
            <person name="Iwama H."/>
            <person name="Gojobori T."/>
            <person name="Itoh T."/>
            <person name="Niimura Y."/>
            <person name="Fujii Y."/>
            <person name="Habara T."/>
            <person name="Sakai H."/>
            <person name="Sato Y."/>
            <person name="Wilson G."/>
            <person name="Kumar K."/>
            <person name="McCouch S."/>
            <person name="Juretic N."/>
            <person name="Hoen D."/>
            <person name="Wright S."/>
            <person name="Bruskiewich R."/>
            <person name="Bureau T."/>
            <person name="Miyao A."/>
            <person name="Hirochika H."/>
            <person name="Nishikawa T."/>
            <person name="Kadowaki K."/>
            <person name="Sugiura M."/>
            <person name="Burr B."/>
            <person name="Sasaki T."/>
        </authorList>
    </citation>
    <scope>NUCLEOTIDE SEQUENCE [LARGE SCALE GENOMIC DNA]</scope>
    <source>
        <strain evidence="3">cv. Nipponbare</strain>
    </source>
</reference>
<reference evidence="2 3" key="2">
    <citation type="journal article" date="2013" name="Plant Cell Physiol.">
        <title>Rice Annotation Project Database (RAP-DB): an integrative and interactive database for rice genomics.</title>
        <authorList>
            <person name="Sakai H."/>
            <person name="Lee S.S."/>
            <person name="Tanaka T."/>
            <person name="Numa H."/>
            <person name="Kim J."/>
            <person name="Kawahara Y."/>
            <person name="Wakimoto H."/>
            <person name="Yang C.C."/>
            <person name="Iwamoto M."/>
            <person name="Abe T."/>
            <person name="Yamada Y."/>
            <person name="Muto A."/>
            <person name="Inokuchi H."/>
            <person name="Ikemura T."/>
            <person name="Matsumoto T."/>
            <person name="Sasaki T."/>
            <person name="Itoh T."/>
        </authorList>
    </citation>
    <scope>NUCLEOTIDE SEQUENCE [LARGE SCALE GENOMIC DNA]</scope>
    <source>
        <strain evidence="3">cv. Nipponbare</strain>
    </source>
</reference>
<proteinExistence type="predicted"/>
<evidence type="ECO:0000313" key="2">
    <source>
        <dbReference type="EMBL" id="BAS93665.1"/>
    </source>
</evidence>
<feature type="region of interest" description="Disordered" evidence="1">
    <location>
        <begin position="36"/>
        <end position="62"/>
    </location>
</feature>
<dbReference type="InParanoid" id="A0A0N7KKM9"/>
<dbReference type="AlphaFoldDB" id="A0A0N7KKM9"/>
<feature type="compositionally biased region" description="Basic residues" evidence="1">
    <location>
        <begin position="273"/>
        <end position="282"/>
    </location>
</feature>
<name>A0A0N7KKM9_ORYSJ</name>
<gene>
    <name evidence="2" type="ordered locus">Os05g0368666</name>
    <name evidence="2" type="ORF">OSNPB_050368666</name>
</gene>
<dbReference type="Gramene" id="Os05t0368666-00">
    <property type="protein sequence ID" value="Os05t0368666-00"/>
    <property type="gene ID" value="Os05g0368666"/>
</dbReference>
<protein>
    <submittedName>
        <fullName evidence="2">Os05g0368666 protein</fullName>
    </submittedName>
</protein>
<organism evidence="2 3">
    <name type="scientific">Oryza sativa subsp. japonica</name>
    <name type="common">Rice</name>
    <dbReference type="NCBI Taxonomy" id="39947"/>
    <lineage>
        <taxon>Eukaryota</taxon>
        <taxon>Viridiplantae</taxon>
        <taxon>Streptophyta</taxon>
        <taxon>Embryophyta</taxon>
        <taxon>Tracheophyta</taxon>
        <taxon>Spermatophyta</taxon>
        <taxon>Magnoliopsida</taxon>
        <taxon>Liliopsida</taxon>
        <taxon>Poales</taxon>
        <taxon>Poaceae</taxon>
        <taxon>BOP clade</taxon>
        <taxon>Oryzoideae</taxon>
        <taxon>Oryzeae</taxon>
        <taxon>Oryzinae</taxon>
        <taxon>Oryza</taxon>
        <taxon>Oryza sativa</taxon>
    </lineage>
</organism>
<evidence type="ECO:0000313" key="3">
    <source>
        <dbReference type="Proteomes" id="UP000059680"/>
    </source>
</evidence>
<feature type="compositionally biased region" description="Basic residues" evidence="1">
    <location>
        <begin position="36"/>
        <end position="56"/>
    </location>
</feature>
<dbReference type="Proteomes" id="UP000059680">
    <property type="component" value="Chromosome 5"/>
</dbReference>
<dbReference type="EMBL" id="AP014961">
    <property type="protein sequence ID" value="BAS93665.1"/>
    <property type="molecule type" value="Genomic_DNA"/>
</dbReference>
<keyword evidence="3" id="KW-1185">Reference proteome</keyword>